<dbReference type="GO" id="GO:0003677">
    <property type="term" value="F:DNA binding"/>
    <property type="evidence" value="ECO:0007669"/>
    <property type="project" value="UniProtKB-KW"/>
</dbReference>
<comment type="function">
    <text evidence="10">Mediates the mercuric-dependent induction of mercury resistance operon. In the absence of mercury MerR represses transcription by binding tightly to the mer operator region; when mercury is present the dimeric complex binds a single ion and becomes a potent transcriptional activator, while remaining bound to the mer site.</text>
</comment>
<dbReference type="InterPro" id="IPR047057">
    <property type="entry name" value="MerR_fam"/>
</dbReference>
<evidence type="ECO:0000256" key="6">
    <source>
        <dbReference type="ARBA" id="ARBA00023015"/>
    </source>
</evidence>
<evidence type="ECO:0000256" key="4">
    <source>
        <dbReference type="ARBA" id="ARBA00022723"/>
    </source>
</evidence>
<name>M5RM78_9BACT</name>
<keyword evidence="8" id="KW-0010">Activator</keyword>
<sequence>MMIGKLAKAANVNVETIRFYERRGLLHRPDPIKTTFREYPPEAVDRIRFIKRAKDLGFTLSEISDLLQLEQKTGASRREVKTLAESKLTIIRGKIADLQRIESTLSELVVQCSGRGSLSGCPIIQTMTHEPPTSTNEKQ</sequence>
<keyword evidence="4" id="KW-0479">Metal-binding</keyword>
<dbReference type="PANTHER" id="PTHR30204:SF69">
    <property type="entry name" value="MERR-FAMILY TRANSCRIPTIONAL REGULATOR"/>
    <property type="match status" value="1"/>
</dbReference>
<accession>M5RM78</accession>
<dbReference type="RefSeq" id="WP_008696025.1">
    <property type="nucleotide sequence ID" value="NZ_ANOG01000373.1"/>
</dbReference>
<evidence type="ECO:0000256" key="3">
    <source>
        <dbReference type="ARBA" id="ARBA00022491"/>
    </source>
</evidence>
<dbReference type="PRINTS" id="PR00040">
    <property type="entry name" value="HTHMERR"/>
</dbReference>
<evidence type="ECO:0000313" key="13">
    <source>
        <dbReference type="Proteomes" id="UP000011991"/>
    </source>
</evidence>
<keyword evidence="13" id="KW-1185">Reference proteome</keyword>
<dbReference type="OrthoDB" id="9791488at2"/>
<evidence type="ECO:0000256" key="7">
    <source>
        <dbReference type="ARBA" id="ARBA00023125"/>
    </source>
</evidence>
<comment type="caution">
    <text evidence="12">The sequence shown here is derived from an EMBL/GenBank/DDBJ whole genome shotgun (WGS) entry which is preliminary data.</text>
</comment>
<evidence type="ECO:0000256" key="8">
    <source>
        <dbReference type="ARBA" id="ARBA00023159"/>
    </source>
</evidence>
<evidence type="ECO:0000256" key="9">
    <source>
        <dbReference type="ARBA" id="ARBA00023163"/>
    </source>
</evidence>
<dbReference type="Proteomes" id="UP000011991">
    <property type="component" value="Unassembled WGS sequence"/>
</dbReference>
<keyword evidence="7" id="KW-0238">DNA-binding</keyword>
<dbReference type="InterPro" id="IPR000551">
    <property type="entry name" value="MerR-type_HTH_dom"/>
</dbReference>
<dbReference type="GO" id="GO:0003700">
    <property type="term" value="F:DNA-binding transcription factor activity"/>
    <property type="evidence" value="ECO:0007669"/>
    <property type="project" value="InterPro"/>
</dbReference>
<protein>
    <recommendedName>
        <fullName evidence="1">Mercuric resistance operon regulatory protein</fullName>
    </recommendedName>
</protein>
<feature type="domain" description="HTH merR-type" evidence="11">
    <location>
        <begin position="1"/>
        <end position="69"/>
    </location>
</feature>
<keyword evidence="6" id="KW-0805">Transcription regulation</keyword>
<reference evidence="12 13" key="1">
    <citation type="journal article" date="2013" name="Mar. Genomics">
        <title>Expression of sulfatases in Rhodopirellula baltica and the diversity of sulfatases in the genus Rhodopirellula.</title>
        <authorList>
            <person name="Wegner C.E."/>
            <person name="Richter-Heitmann T."/>
            <person name="Klindworth A."/>
            <person name="Klockow C."/>
            <person name="Richter M."/>
            <person name="Achstetter T."/>
            <person name="Glockner F.O."/>
            <person name="Harder J."/>
        </authorList>
    </citation>
    <scope>NUCLEOTIDE SEQUENCE [LARGE SCALE GENOMIC DNA]</scope>
    <source>
        <strain evidence="12 13">SM1</strain>
    </source>
</reference>
<evidence type="ECO:0000256" key="10">
    <source>
        <dbReference type="ARBA" id="ARBA00024874"/>
    </source>
</evidence>
<dbReference type="PATRIC" id="fig|1265738.3.peg.2651"/>
<keyword evidence="3" id="KW-0678">Repressor</keyword>
<dbReference type="EMBL" id="ANOG01000373">
    <property type="protein sequence ID" value="EMI20428.1"/>
    <property type="molecule type" value="Genomic_DNA"/>
</dbReference>
<evidence type="ECO:0000259" key="11">
    <source>
        <dbReference type="PROSITE" id="PS50937"/>
    </source>
</evidence>
<dbReference type="AlphaFoldDB" id="M5RM78"/>
<dbReference type="Pfam" id="PF13411">
    <property type="entry name" value="MerR_1"/>
    <property type="match status" value="1"/>
</dbReference>
<evidence type="ECO:0000313" key="12">
    <source>
        <dbReference type="EMBL" id="EMI20428.1"/>
    </source>
</evidence>
<evidence type="ECO:0000256" key="1">
    <source>
        <dbReference type="ARBA" id="ARBA00017146"/>
    </source>
</evidence>
<dbReference type="PROSITE" id="PS00552">
    <property type="entry name" value="HTH_MERR_1"/>
    <property type="match status" value="1"/>
</dbReference>
<dbReference type="SUPFAM" id="SSF46955">
    <property type="entry name" value="Putative DNA-binding domain"/>
    <property type="match status" value="1"/>
</dbReference>
<proteinExistence type="predicted"/>
<dbReference type="GO" id="GO:0045340">
    <property type="term" value="F:mercury ion binding"/>
    <property type="evidence" value="ECO:0007669"/>
    <property type="project" value="InterPro"/>
</dbReference>
<gene>
    <name evidence="12" type="ORF">RMSM_02636</name>
</gene>
<evidence type="ECO:0000256" key="2">
    <source>
        <dbReference type="ARBA" id="ARBA00022466"/>
    </source>
</evidence>
<dbReference type="GO" id="GO:0046689">
    <property type="term" value="P:response to mercury ion"/>
    <property type="evidence" value="ECO:0007669"/>
    <property type="project" value="UniProtKB-KW"/>
</dbReference>
<dbReference type="SMART" id="SM00422">
    <property type="entry name" value="HTH_MERR"/>
    <property type="match status" value="1"/>
</dbReference>
<evidence type="ECO:0000256" key="5">
    <source>
        <dbReference type="ARBA" id="ARBA00022914"/>
    </source>
</evidence>
<keyword evidence="5" id="KW-0476">Mercury</keyword>
<organism evidence="12 13">
    <name type="scientific">Rhodopirellula maiorica SM1</name>
    <dbReference type="NCBI Taxonomy" id="1265738"/>
    <lineage>
        <taxon>Bacteria</taxon>
        <taxon>Pseudomonadati</taxon>
        <taxon>Planctomycetota</taxon>
        <taxon>Planctomycetia</taxon>
        <taxon>Pirellulales</taxon>
        <taxon>Pirellulaceae</taxon>
        <taxon>Novipirellula</taxon>
    </lineage>
</organism>
<dbReference type="PANTHER" id="PTHR30204">
    <property type="entry name" value="REDOX-CYCLING DRUG-SENSING TRANSCRIPTIONAL ACTIVATOR SOXR"/>
    <property type="match status" value="1"/>
</dbReference>
<dbReference type="CDD" id="cd04783">
    <property type="entry name" value="HTH_MerR1"/>
    <property type="match status" value="1"/>
</dbReference>
<dbReference type="InterPro" id="IPR011794">
    <property type="entry name" value="MerR"/>
</dbReference>
<dbReference type="Gene3D" id="1.10.1660.10">
    <property type="match status" value="1"/>
</dbReference>
<dbReference type="InterPro" id="IPR009061">
    <property type="entry name" value="DNA-bd_dom_put_sf"/>
</dbReference>
<keyword evidence="9" id="KW-0804">Transcription</keyword>
<keyword evidence="2" id="KW-0475">Mercuric resistance</keyword>
<dbReference type="PROSITE" id="PS50937">
    <property type="entry name" value="HTH_MERR_2"/>
    <property type="match status" value="1"/>
</dbReference>